<dbReference type="InterPro" id="IPR047721">
    <property type="entry name" value="DrmB"/>
</dbReference>
<protein>
    <submittedName>
        <fullName evidence="2">DUF1998 domain-containing protein</fullName>
    </submittedName>
</protein>
<evidence type="ECO:0000259" key="1">
    <source>
        <dbReference type="Pfam" id="PF09369"/>
    </source>
</evidence>
<feature type="domain" description="MrfA-like Zn-binding" evidence="1">
    <location>
        <begin position="473"/>
        <end position="574"/>
    </location>
</feature>
<dbReference type="NCBIfam" id="NF038324">
    <property type="entry name" value="DrmB_fam"/>
    <property type="match status" value="1"/>
</dbReference>
<gene>
    <name evidence="2" type="ORF">V6R86_01795</name>
</gene>
<evidence type="ECO:0000313" key="3">
    <source>
        <dbReference type="Proteomes" id="UP001382935"/>
    </source>
</evidence>
<accession>A0ABZ2FX90</accession>
<dbReference type="Proteomes" id="UP001382935">
    <property type="component" value="Chromosome"/>
</dbReference>
<sequence>MRRPGRSQAGPRRRPALVRKRPVRRGSLISPFGVGAITDFRNDEALMCAGIDSWFAEGPPSDLRIAEERLQAKLGRAFFVLPPDFSENTGGPKLRVPYVRFPRWHYCPRCFRMYKAPIFGDQPNCNACSEGRSRGRRMIPIRIVAACESGHVQDFPFRRWIDCTCADGGELYFKSGRSAASIQGTKVECKSCGKIQSLAHAFQDFALDSKGAHCTGARPWLGEDPGDEDCRQPLKTLLRGASNLYFANVASSIYIPTEIAQVDPKIRSMLEDPAKWAALTAGNVDGQVNETAIRMVAQLSGVDAEVLLAAVLAKLSRSQRREQQAGSEEEFRRQEFEVLRQGSADHRSDLLCEVVPGTQYGWLSGFVRSVGLVRKLRETRVLTGFTRINPPGGAGAEQHLSRAPHPDWLPATVVRGEGIFLELDDEVVTKWARTKPVIDRTSALLARYDGQRVSRNLEPRGIDARFLFLHTMAHGLIRELTFLCGYGSSALRERIYCSLEDRARPMLGMLLYTASGDSEGTLGGLVNQGTAGKLEELVLATIRRSMWCSNDPVCVESPAQGAGSVNLAACHGCTLLPETSCEEGNRLLDRALLIGTPECPDLAFFGPAGVRSPAH</sequence>
<dbReference type="InterPro" id="IPR018973">
    <property type="entry name" value="MZB"/>
</dbReference>
<evidence type="ECO:0000313" key="2">
    <source>
        <dbReference type="EMBL" id="WWM69462.1"/>
    </source>
</evidence>
<organism evidence="2 3">
    <name type="scientific">Sphingomonas kaistensis</name>
    <dbReference type="NCBI Taxonomy" id="298708"/>
    <lineage>
        <taxon>Bacteria</taxon>
        <taxon>Pseudomonadati</taxon>
        <taxon>Pseudomonadota</taxon>
        <taxon>Alphaproteobacteria</taxon>
        <taxon>Sphingomonadales</taxon>
        <taxon>Sphingomonadaceae</taxon>
        <taxon>Sphingomonas</taxon>
    </lineage>
</organism>
<dbReference type="EMBL" id="CP145607">
    <property type="protein sequence ID" value="WWM69462.1"/>
    <property type="molecule type" value="Genomic_DNA"/>
</dbReference>
<dbReference type="Pfam" id="PF09369">
    <property type="entry name" value="MZB"/>
    <property type="match status" value="1"/>
</dbReference>
<keyword evidence="3" id="KW-1185">Reference proteome</keyword>
<name>A0ABZ2FX90_9SPHN</name>
<reference evidence="2 3" key="1">
    <citation type="submission" date="2024-02" db="EMBL/GenBank/DDBJ databases">
        <title>Full genome sequence of Sphingomonas kaistensis.</title>
        <authorList>
            <person name="Poletto B.L."/>
            <person name="Silva G."/>
            <person name="Galante D."/>
            <person name="Campos K.R."/>
            <person name="Santos M.B.N."/>
            <person name="Sacchi C.T."/>
        </authorList>
    </citation>
    <scope>NUCLEOTIDE SEQUENCE [LARGE SCALE GENOMIC DNA]</scope>
    <source>
        <strain evidence="2 3">MA4R</strain>
    </source>
</reference>
<dbReference type="RefSeq" id="WP_338501529.1">
    <property type="nucleotide sequence ID" value="NZ_CP145607.1"/>
</dbReference>
<proteinExistence type="predicted"/>